<sequence length="98" mass="9966">MSGAPASIGVAHGDSLLRISTVRAVSRVSCSQRRAVVSGGLQQAHPFSSWGGLDCTHLSFPTDLEEAGRLGALVPEAVGALWGCGMVPGPEAALHCAD</sequence>
<evidence type="ECO:0000313" key="1">
    <source>
        <dbReference type="EMBL" id="KAJ1154851.1"/>
    </source>
</evidence>
<evidence type="ECO:0000313" key="2">
    <source>
        <dbReference type="Proteomes" id="UP001066276"/>
    </source>
</evidence>
<dbReference type="EMBL" id="JANPWB010000009">
    <property type="protein sequence ID" value="KAJ1154851.1"/>
    <property type="molecule type" value="Genomic_DNA"/>
</dbReference>
<comment type="caution">
    <text evidence="1">The sequence shown here is derived from an EMBL/GenBank/DDBJ whole genome shotgun (WGS) entry which is preliminary data.</text>
</comment>
<dbReference type="Proteomes" id="UP001066276">
    <property type="component" value="Chromosome 5"/>
</dbReference>
<accession>A0AAV7RPW3</accession>
<keyword evidence="2" id="KW-1185">Reference proteome</keyword>
<organism evidence="1 2">
    <name type="scientific">Pleurodeles waltl</name>
    <name type="common">Iberian ribbed newt</name>
    <dbReference type="NCBI Taxonomy" id="8319"/>
    <lineage>
        <taxon>Eukaryota</taxon>
        <taxon>Metazoa</taxon>
        <taxon>Chordata</taxon>
        <taxon>Craniata</taxon>
        <taxon>Vertebrata</taxon>
        <taxon>Euteleostomi</taxon>
        <taxon>Amphibia</taxon>
        <taxon>Batrachia</taxon>
        <taxon>Caudata</taxon>
        <taxon>Salamandroidea</taxon>
        <taxon>Salamandridae</taxon>
        <taxon>Pleurodelinae</taxon>
        <taxon>Pleurodeles</taxon>
    </lineage>
</organism>
<reference evidence="1" key="1">
    <citation type="journal article" date="2022" name="bioRxiv">
        <title>Sequencing and chromosome-scale assembly of the giantPleurodeles waltlgenome.</title>
        <authorList>
            <person name="Brown T."/>
            <person name="Elewa A."/>
            <person name="Iarovenko S."/>
            <person name="Subramanian E."/>
            <person name="Araus A.J."/>
            <person name="Petzold A."/>
            <person name="Susuki M."/>
            <person name="Suzuki K.-i.T."/>
            <person name="Hayashi T."/>
            <person name="Toyoda A."/>
            <person name="Oliveira C."/>
            <person name="Osipova E."/>
            <person name="Leigh N.D."/>
            <person name="Simon A."/>
            <person name="Yun M.H."/>
        </authorList>
    </citation>
    <scope>NUCLEOTIDE SEQUENCE</scope>
    <source>
        <strain evidence="1">20211129_DDA</strain>
        <tissue evidence="1">Liver</tissue>
    </source>
</reference>
<name>A0AAV7RPW3_PLEWA</name>
<proteinExistence type="predicted"/>
<dbReference type="AlphaFoldDB" id="A0AAV7RPW3"/>
<gene>
    <name evidence="1" type="ORF">NDU88_007594</name>
</gene>
<protein>
    <submittedName>
        <fullName evidence="1">Uncharacterized protein</fullName>
    </submittedName>
</protein>